<dbReference type="OrthoDB" id="5197788at2"/>
<keyword evidence="2" id="KW-0808">Transferase</keyword>
<feature type="domain" description="N-acetyltransferase" evidence="1">
    <location>
        <begin position="19"/>
        <end position="161"/>
    </location>
</feature>
<dbReference type="GO" id="GO:0016747">
    <property type="term" value="F:acyltransferase activity, transferring groups other than amino-acyl groups"/>
    <property type="evidence" value="ECO:0007669"/>
    <property type="project" value="InterPro"/>
</dbReference>
<evidence type="ECO:0000313" key="3">
    <source>
        <dbReference type="Proteomes" id="UP000001847"/>
    </source>
</evidence>
<organism evidence="2 3">
    <name type="scientific">Leptospira biflexa serovar Patoc (strain Patoc 1 / ATCC 23582 / Paris)</name>
    <dbReference type="NCBI Taxonomy" id="456481"/>
    <lineage>
        <taxon>Bacteria</taxon>
        <taxon>Pseudomonadati</taxon>
        <taxon>Spirochaetota</taxon>
        <taxon>Spirochaetia</taxon>
        <taxon>Leptospirales</taxon>
        <taxon>Leptospiraceae</taxon>
        <taxon>Leptospira</taxon>
    </lineage>
</organism>
<gene>
    <name evidence="2" type="ordered locus">LEPBI_I0042</name>
</gene>
<dbReference type="AlphaFoldDB" id="B0SK71"/>
<keyword evidence="3" id="KW-1185">Reference proteome</keyword>
<dbReference type="Gene3D" id="3.40.630.30">
    <property type="match status" value="1"/>
</dbReference>
<dbReference type="NCBIfam" id="NF040501">
    <property type="entry name" value="resist_ArsN2"/>
    <property type="match status" value="1"/>
</dbReference>
<dbReference type="STRING" id="456481.LEPBI_I0042"/>
<dbReference type="Pfam" id="PF13673">
    <property type="entry name" value="Acetyltransf_10"/>
    <property type="match status" value="1"/>
</dbReference>
<dbReference type="CDD" id="cd04301">
    <property type="entry name" value="NAT_SF"/>
    <property type="match status" value="1"/>
</dbReference>
<dbReference type="InterPro" id="IPR000182">
    <property type="entry name" value="GNAT_dom"/>
</dbReference>
<dbReference type="Proteomes" id="UP000001847">
    <property type="component" value="Chromosome I"/>
</dbReference>
<dbReference type="EMBL" id="CP000786">
    <property type="protein sequence ID" value="ABZ96189.1"/>
    <property type="molecule type" value="Genomic_DNA"/>
</dbReference>
<dbReference type="SUPFAM" id="SSF55729">
    <property type="entry name" value="Acyl-CoA N-acyltransferases (Nat)"/>
    <property type="match status" value="1"/>
</dbReference>
<sequence length="161" mass="18579">MHIVHGNLIAHEMNRMKSFTFHTAVIDDKPIILQLLKENHLPYEDISDSMLQEYRIAKEKNLIIGCIGIQRDAEFALLRSFCIQNSYRNLGIGKTIYSMLENECKSNGIKELYLLTSTAESFFLKRGFLTIDRTNAPEFLKNSSEFQYVCPTSAFCMKKII</sequence>
<proteinExistence type="predicted"/>
<reference evidence="2 3" key="1">
    <citation type="journal article" date="2008" name="PLoS ONE">
        <title>Genome sequence of the saprophyte Leptospira biflexa provides insights into the evolution of Leptospira and the pathogenesis of leptospirosis.</title>
        <authorList>
            <person name="Picardeau M."/>
            <person name="Bulach D.M."/>
            <person name="Bouchier C."/>
            <person name="Zuerner R.L."/>
            <person name="Zidane N."/>
            <person name="Wilson P.J."/>
            <person name="Creno S."/>
            <person name="Kuczek E.S."/>
            <person name="Bommezzadri S."/>
            <person name="Davis J.C."/>
            <person name="McGrath A."/>
            <person name="Johnson M.J."/>
            <person name="Boursaux-Eude C."/>
            <person name="Seemann T."/>
            <person name="Rouy Z."/>
            <person name="Coppel R.L."/>
            <person name="Rood J.I."/>
            <person name="Lajus A."/>
            <person name="Davies J.K."/>
            <person name="Medigue C."/>
            <person name="Adler B."/>
        </authorList>
    </citation>
    <scope>NUCLEOTIDE SEQUENCE [LARGE SCALE GENOMIC DNA]</scope>
    <source>
        <strain evidence="3">Patoc 1 / ATCC 23582 / Paris</strain>
    </source>
</reference>
<dbReference type="HOGENOM" id="CLU_120387_0_0_12"/>
<protein>
    <submittedName>
        <fullName evidence="2">Putative acetyltransferase</fullName>
    </submittedName>
</protein>
<evidence type="ECO:0000259" key="1">
    <source>
        <dbReference type="PROSITE" id="PS51186"/>
    </source>
</evidence>
<evidence type="ECO:0000313" key="2">
    <source>
        <dbReference type="EMBL" id="ABZ96189.1"/>
    </source>
</evidence>
<dbReference type="PROSITE" id="PS51186">
    <property type="entry name" value="GNAT"/>
    <property type="match status" value="1"/>
</dbReference>
<name>B0SK71_LEPBP</name>
<accession>B0SK71</accession>
<dbReference type="KEGG" id="lbi:LEPBI_I0042"/>
<dbReference type="InterPro" id="IPR016181">
    <property type="entry name" value="Acyl_CoA_acyltransferase"/>
</dbReference>